<reference evidence="5 6" key="1">
    <citation type="submission" date="2019-07" db="EMBL/GenBank/DDBJ databases">
        <title>Whole genome shotgun sequence of Reyranella soli NBRC 108950.</title>
        <authorList>
            <person name="Hosoyama A."/>
            <person name="Uohara A."/>
            <person name="Ohji S."/>
            <person name="Ichikawa N."/>
        </authorList>
    </citation>
    <scope>NUCLEOTIDE SEQUENCE [LARGE SCALE GENOMIC DNA]</scope>
    <source>
        <strain evidence="5 6">NBRC 108950</strain>
    </source>
</reference>
<feature type="transmembrane region" description="Helical" evidence="2">
    <location>
        <begin position="79"/>
        <end position="101"/>
    </location>
</feature>
<dbReference type="Pfam" id="PF04773">
    <property type="entry name" value="FecR"/>
    <property type="match status" value="1"/>
</dbReference>
<dbReference type="PANTHER" id="PTHR30273:SF2">
    <property type="entry name" value="PROTEIN FECR"/>
    <property type="match status" value="1"/>
</dbReference>
<dbReference type="Proteomes" id="UP000321058">
    <property type="component" value="Unassembled WGS sequence"/>
</dbReference>
<keyword evidence="2" id="KW-0472">Membrane</keyword>
<evidence type="ECO:0000313" key="5">
    <source>
        <dbReference type="EMBL" id="GEP56483.1"/>
    </source>
</evidence>
<dbReference type="Gene3D" id="2.60.120.1440">
    <property type="match status" value="1"/>
</dbReference>
<dbReference type="PROSITE" id="PS50889">
    <property type="entry name" value="S4"/>
    <property type="match status" value="1"/>
</dbReference>
<feature type="domain" description="FecR protein" evidence="3">
    <location>
        <begin position="107"/>
        <end position="198"/>
    </location>
</feature>
<evidence type="ECO:0000259" key="3">
    <source>
        <dbReference type="Pfam" id="PF04773"/>
    </source>
</evidence>
<sequence length="313" mass="34200">MLFVLLSERPDDPALKARIEAWCAASALHKEVWERTCRTYRMMGGSPALYEAEWRAPATRREAAAAITPAPRPRRGRRLLAAATLAVAACLAIVAAPAALLRLQADAVTATAELRTLNLEDGSQVRLAPRSAIGVDFSQNERRVRLLQGEAFFDVTPDARRPFRVSANDVVATVLGTAFEVAMQDDGAAVAVRHGLVRVDDEKAQQSANLQAGDWIRVKTRGTAERGTRAPGDIGDWIGGQFVARNRPIAEIVDRLRDYYGGVIIVSDDAFARRLVNGVYDLRDPDATLRNLASAHDAVVRQVSPWMLLVTAR</sequence>
<evidence type="ECO:0000256" key="1">
    <source>
        <dbReference type="PROSITE-ProRule" id="PRU00182"/>
    </source>
</evidence>
<gene>
    <name evidence="5" type="ORF">RSO01_36490</name>
</gene>
<dbReference type="AlphaFoldDB" id="A0A512NC16"/>
<keyword evidence="2" id="KW-1133">Transmembrane helix</keyword>
<name>A0A512NC16_9HYPH</name>
<keyword evidence="1" id="KW-0694">RNA-binding</keyword>
<dbReference type="Pfam" id="PF16220">
    <property type="entry name" value="DUF4880"/>
    <property type="match status" value="1"/>
</dbReference>
<comment type="caution">
    <text evidence="5">The sequence shown here is derived from an EMBL/GenBank/DDBJ whole genome shotgun (WGS) entry which is preliminary data.</text>
</comment>
<protein>
    <submittedName>
        <fullName evidence="5">Iron dicitrate transporter FecR</fullName>
    </submittedName>
</protein>
<dbReference type="InterPro" id="IPR006860">
    <property type="entry name" value="FecR"/>
</dbReference>
<dbReference type="GO" id="GO:0016989">
    <property type="term" value="F:sigma factor antagonist activity"/>
    <property type="evidence" value="ECO:0007669"/>
    <property type="project" value="TreeGrafter"/>
</dbReference>
<dbReference type="GO" id="GO:0003723">
    <property type="term" value="F:RNA binding"/>
    <property type="evidence" value="ECO:0007669"/>
    <property type="project" value="UniProtKB-KW"/>
</dbReference>
<dbReference type="InterPro" id="IPR012373">
    <property type="entry name" value="Ferrdict_sens_TM"/>
</dbReference>
<evidence type="ECO:0000256" key="2">
    <source>
        <dbReference type="SAM" id="Phobius"/>
    </source>
</evidence>
<dbReference type="EMBL" id="BKAJ01000066">
    <property type="protein sequence ID" value="GEP56483.1"/>
    <property type="molecule type" value="Genomic_DNA"/>
</dbReference>
<organism evidence="5 6">
    <name type="scientific">Reyranella soli</name>
    <dbReference type="NCBI Taxonomy" id="1230389"/>
    <lineage>
        <taxon>Bacteria</taxon>
        <taxon>Pseudomonadati</taxon>
        <taxon>Pseudomonadota</taxon>
        <taxon>Alphaproteobacteria</taxon>
        <taxon>Hyphomicrobiales</taxon>
        <taxon>Reyranellaceae</taxon>
        <taxon>Reyranella</taxon>
    </lineage>
</organism>
<dbReference type="InterPro" id="IPR032623">
    <property type="entry name" value="FecR_N"/>
</dbReference>
<evidence type="ECO:0000259" key="4">
    <source>
        <dbReference type="Pfam" id="PF16220"/>
    </source>
</evidence>
<accession>A0A512NC16</accession>
<dbReference type="PANTHER" id="PTHR30273">
    <property type="entry name" value="PERIPLASMIC SIGNAL SENSOR AND SIGMA FACTOR ACTIVATOR FECR-RELATED"/>
    <property type="match status" value="1"/>
</dbReference>
<proteinExistence type="predicted"/>
<feature type="domain" description="FecR N-terminal" evidence="4">
    <location>
        <begin position="3"/>
        <end position="38"/>
    </location>
</feature>
<dbReference type="PIRSF" id="PIRSF018266">
    <property type="entry name" value="FecR"/>
    <property type="match status" value="1"/>
</dbReference>
<dbReference type="Gene3D" id="3.55.50.30">
    <property type="match status" value="1"/>
</dbReference>
<keyword evidence="6" id="KW-1185">Reference proteome</keyword>
<evidence type="ECO:0000313" key="6">
    <source>
        <dbReference type="Proteomes" id="UP000321058"/>
    </source>
</evidence>
<keyword evidence="2" id="KW-0812">Transmembrane</keyword>